<evidence type="ECO:0000313" key="3">
    <source>
        <dbReference type="Proteomes" id="UP001372338"/>
    </source>
</evidence>
<comment type="caution">
    <text evidence="2">The sequence shown here is derived from an EMBL/GenBank/DDBJ whole genome shotgun (WGS) entry which is preliminary data.</text>
</comment>
<gene>
    <name evidence="2" type="ORF">RIF29_15740</name>
</gene>
<sequence>MTKSSSPSTSRQRCRWFGSDNTNSGDERKRGGSYVVRIVAKWTIGNDLRLLRLCLLCYDGGDGDIGGWKRSGRYRCLLRVCKLEGGYIWQFRVLRGNKVREISVREKEKKKKTWGGERRERERDVREIGGHGGEERRGRERED</sequence>
<dbReference type="EMBL" id="JAYWIO010000003">
    <property type="protein sequence ID" value="KAK7274644.1"/>
    <property type="molecule type" value="Genomic_DNA"/>
</dbReference>
<evidence type="ECO:0000313" key="2">
    <source>
        <dbReference type="EMBL" id="KAK7274644.1"/>
    </source>
</evidence>
<dbReference type="AlphaFoldDB" id="A0AAN9IDU5"/>
<keyword evidence="3" id="KW-1185">Reference proteome</keyword>
<feature type="region of interest" description="Disordered" evidence="1">
    <location>
        <begin position="105"/>
        <end position="143"/>
    </location>
</feature>
<proteinExistence type="predicted"/>
<accession>A0AAN9IDU5</accession>
<name>A0AAN9IDU5_CROPI</name>
<feature type="compositionally biased region" description="Basic and acidic residues" evidence="1">
    <location>
        <begin position="114"/>
        <end position="143"/>
    </location>
</feature>
<organism evidence="2 3">
    <name type="scientific">Crotalaria pallida</name>
    <name type="common">Smooth rattlebox</name>
    <name type="synonym">Crotalaria striata</name>
    <dbReference type="NCBI Taxonomy" id="3830"/>
    <lineage>
        <taxon>Eukaryota</taxon>
        <taxon>Viridiplantae</taxon>
        <taxon>Streptophyta</taxon>
        <taxon>Embryophyta</taxon>
        <taxon>Tracheophyta</taxon>
        <taxon>Spermatophyta</taxon>
        <taxon>Magnoliopsida</taxon>
        <taxon>eudicotyledons</taxon>
        <taxon>Gunneridae</taxon>
        <taxon>Pentapetalae</taxon>
        <taxon>rosids</taxon>
        <taxon>fabids</taxon>
        <taxon>Fabales</taxon>
        <taxon>Fabaceae</taxon>
        <taxon>Papilionoideae</taxon>
        <taxon>50 kb inversion clade</taxon>
        <taxon>genistoids sensu lato</taxon>
        <taxon>core genistoids</taxon>
        <taxon>Crotalarieae</taxon>
        <taxon>Crotalaria</taxon>
    </lineage>
</organism>
<evidence type="ECO:0000256" key="1">
    <source>
        <dbReference type="SAM" id="MobiDB-lite"/>
    </source>
</evidence>
<feature type="region of interest" description="Disordered" evidence="1">
    <location>
        <begin position="1"/>
        <end position="28"/>
    </location>
</feature>
<feature type="compositionally biased region" description="Polar residues" evidence="1">
    <location>
        <begin position="1"/>
        <end position="11"/>
    </location>
</feature>
<protein>
    <submittedName>
        <fullName evidence="2">Uncharacterized protein</fullName>
    </submittedName>
</protein>
<reference evidence="2 3" key="1">
    <citation type="submission" date="2024-01" db="EMBL/GenBank/DDBJ databases">
        <title>The genomes of 5 underutilized Papilionoideae crops provide insights into root nodulation and disease resistanc.</title>
        <authorList>
            <person name="Yuan L."/>
        </authorList>
    </citation>
    <scope>NUCLEOTIDE SEQUENCE [LARGE SCALE GENOMIC DNA]</scope>
    <source>
        <strain evidence="2">ZHUSHIDOU_FW_LH</strain>
        <tissue evidence="2">Leaf</tissue>
    </source>
</reference>
<dbReference type="Proteomes" id="UP001372338">
    <property type="component" value="Unassembled WGS sequence"/>
</dbReference>